<dbReference type="OrthoDB" id="10420126at2759"/>
<dbReference type="AlphaFoldDB" id="A0A482W537"/>
<proteinExistence type="predicted"/>
<name>A0A482W537_ASBVE</name>
<accession>A0A482W537</accession>
<dbReference type="EMBL" id="QDEB01027628">
    <property type="protein sequence ID" value="RZC40251.1"/>
    <property type="molecule type" value="Genomic_DNA"/>
</dbReference>
<sequence length="78" mass="8802">MICKRPSTLPYSCAFTMFSPLERLPVHQPARPGIPEFKPDNTNTPYHPRDHHHYAGPSTENGSALHIQIITTVWVGHT</sequence>
<protein>
    <submittedName>
        <fullName evidence="2">Uncharacterized protein</fullName>
    </submittedName>
</protein>
<evidence type="ECO:0000256" key="1">
    <source>
        <dbReference type="SAM" id="MobiDB-lite"/>
    </source>
</evidence>
<evidence type="ECO:0000313" key="3">
    <source>
        <dbReference type="Proteomes" id="UP000292052"/>
    </source>
</evidence>
<comment type="caution">
    <text evidence="2">The sequence shown here is derived from an EMBL/GenBank/DDBJ whole genome shotgun (WGS) entry which is preliminary data.</text>
</comment>
<feature type="region of interest" description="Disordered" evidence="1">
    <location>
        <begin position="29"/>
        <end position="60"/>
    </location>
</feature>
<reference evidence="2 3" key="1">
    <citation type="submission" date="2017-03" db="EMBL/GenBank/DDBJ databases">
        <title>Genome of the blue death feigning beetle - Asbolus verrucosus.</title>
        <authorList>
            <person name="Rider S.D."/>
        </authorList>
    </citation>
    <scope>NUCLEOTIDE SEQUENCE [LARGE SCALE GENOMIC DNA]</scope>
    <source>
        <strain evidence="2">Butters</strain>
        <tissue evidence="2">Head and leg muscle</tissue>
    </source>
</reference>
<organism evidence="2 3">
    <name type="scientific">Asbolus verrucosus</name>
    <name type="common">Desert ironclad beetle</name>
    <dbReference type="NCBI Taxonomy" id="1661398"/>
    <lineage>
        <taxon>Eukaryota</taxon>
        <taxon>Metazoa</taxon>
        <taxon>Ecdysozoa</taxon>
        <taxon>Arthropoda</taxon>
        <taxon>Hexapoda</taxon>
        <taxon>Insecta</taxon>
        <taxon>Pterygota</taxon>
        <taxon>Neoptera</taxon>
        <taxon>Endopterygota</taxon>
        <taxon>Coleoptera</taxon>
        <taxon>Polyphaga</taxon>
        <taxon>Cucujiformia</taxon>
        <taxon>Tenebrionidae</taxon>
        <taxon>Pimeliinae</taxon>
        <taxon>Asbolus</taxon>
    </lineage>
</organism>
<dbReference type="Proteomes" id="UP000292052">
    <property type="component" value="Unassembled WGS sequence"/>
</dbReference>
<evidence type="ECO:0000313" key="2">
    <source>
        <dbReference type="EMBL" id="RZC40251.1"/>
    </source>
</evidence>
<keyword evidence="3" id="KW-1185">Reference proteome</keyword>
<gene>
    <name evidence="2" type="ORF">BDFB_005816</name>
</gene>